<organism evidence="9 10">
    <name type="scientific">Striga hermonthica</name>
    <name type="common">Purple witchweed</name>
    <name type="synonym">Buchnera hermonthica</name>
    <dbReference type="NCBI Taxonomy" id="68872"/>
    <lineage>
        <taxon>Eukaryota</taxon>
        <taxon>Viridiplantae</taxon>
        <taxon>Streptophyta</taxon>
        <taxon>Embryophyta</taxon>
        <taxon>Tracheophyta</taxon>
        <taxon>Spermatophyta</taxon>
        <taxon>Magnoliopsida</taxon>
        <taxon>eudicotyledons</taxon>
        <taxon>Gunneridae</taxon>
        <taxon>Pentapetalae</taxon>
        <taxon>asterids</taxon>
        <taxon>lamiids</taxon>
        <taxon>Lamiales</taxon>
        <taxon>Orobanchaceae</taxon>
        <taxon>Buchnereae</taxon>
        <taxon>Striga</taxon>
    </lineage>
</organism>
<dbReference type="GO" id="GO:0012505">
    <property type="term" value="C:endomembrane system"/>
    <property type="evidence" value="ECO:0007669"/>
    <property type="project" value="UniProtKB-SubCell"/>
</dbReference>
<keyword evidence="6 8" id="KW-0472">Membrane</keyword>
<dbReference type="Pfam" id="PF03552">
    <property type="entry name" value="Cellulose_synt"/>
    <property type="match status" value="1"/>
</dbReference>
<dbReference type="EMBL" id="CACSLK010020742">
    <property type="protein sequence ID" value="CAA0820424.1"/>
    <property type="molecule type" value="Genomic_DNA"/>
</dbReference>
<comment type="caution">
    <text evidence="9">The sequence shown here is derived from an EMBL/GenBank/DDBJ whole genome shotgun (WGS) entry which is preliminary data.</text>
</comment>
<evidence type="ECO:0000256" key="4">
    <source>
        <dbReference type="ARBA" id="ARBA00022692"/>
    </source>
</evidence>
<keyword evidence="3" id="KW-0808">Transferase</keyword>
<protein>
    <submittedName>
        <fullName evidence="9">Cellulose synthase-like protein G2</fullName>
    </submittedName>
</protein>
<feature type="transmembrane region" description="Helical" evidence="8">
    <location>
        <begin position="250"/>
        <end position="274"/>
    </location>
</feature>
<evidence type="ECO:0000256" key="8">
    <source>
        <dbReference type="SAM" id="Phobius"/>
    </source>
</evidence>
<sequence length="311" mass="34970">MDGLRGPIYMGSGTFFPRRVFFGGPSMYIQPELPELSPDYLVSKPIDSEVVLELAHHVAECNYENQTKWGSKIGFRYGSLVEDYFTGYQLQCEGWRSIFCNPSRTAFLGDVPISLFDVLIQNQRWSVGLLEVGFSRYSPISFGVKAMGVLMAQSYAHYAFWPIWAIPITIYAFIPSLCLLQDGTLLKWWSDQRKWLLRGLSSFLFGLIEYVASRLGMAANVFNVTSKVMDDELCERYNRGTFEFGVDSSIFVPLATAAIMFIAGFGIVNGVQFYEAMVLRRDKGRMPASVTIKSTLLVGLLYGIVSLLQCA</sequence>
<dbReference type="InterPro" id="IPR005150">
    <property type="entry name" value="Cellulose_synth"/>
</dbReference>
<keyword evidence="4 8" id="KW-0812">Transmembrane</keyword>
<evidence type="ECO:0000256" key="7">
    <source>
        <dbReference type="ARBA" id="ARBA00023316"/>
    </source>
</evidence>
<dbReference type="GO" id="GO:0016020">
    <property type="term" value="C:membrane"/>
    <property type="evidence" value="ECO:0007669"/>
    <property type="project" value="InterPro"/>
</dbReference>
<dbReference type="GO" id="GO:0030244">
    <property type="term" value="P:cellulose biosynthetic process"/>
    <property type="evidence" value="ECO:0007669"/>
    <property type="project" value="InterPro"/>
</dbReference>
<evidence type="ECO:0000313" key="10">
    <source>
        <dbReference type="Proteomes" id="UP001153555"/>
    </source>
</evidence>
<comment type="subcellular location">
    <subcellularLocation>
        <location evidence="1">Endomembrane system</location>
    </subcellularLocation>
</comment>
<dbReference type="AlphaFoldDB" id="A0A9N7N2V6"/>
<dbReference type="GO" id="GO:0016760">
    <property type="term" value="F:cellulose synthase (UDP-forming) activity"/>
    <property type="evidence" value="ECO:0007669"/>
    <property type="project" value="InterPro"/>
</dbReference>
<dbReference type="Proteomes" id="UP001153555">
    <property type="component" value="Unassembled WGS sequence"/>
</dbReference>
<evidence type="ECO:0000256" key="3">
    <source>
        <dbReference type="ARBA" id="ARBA00022679"/>
    </source>
</evidence>
<keyword evidence="5 8" id="KW-1133">Transmembrane helix</keyword>
<evidence type="ECO:0000256" key="6">
    <source>
        <dbReference type="ARBA" id="ARBA00023136"/>
    </source>
</evidence>
<dbReference type="GO" id="GO:0071555">
    <property type="term" value="P:cell wall organization"/>
    <property type="evidence" value="ECO:0007669"/>
    <property type="project" value="UniProtKB-KW"/>
</dbReference>
<evidence type="ECO:0000256" key="5">
    <source>
        <dbReference type="ARBA" id="ARBA00022989"/>
    </source>
</evidence>
<evidence type="ECO:0000256" key="1">
    <source>
        <dbReference type="ARBA" id="ARBA00004308"/>
    </source>
</evidence>
<evidence type="ECO:0000313" key="9">
    <source>
        <dbReference type="EMBL" id="CAA0820424.1"/>
    </source>
</evidence>
<dbReference type="OrthoDB" id="1299271at2759"/>
<gene>
    <name evidence="9" type="ORF">SHERM_18426</name>
</gene>
<accession>A0A9N7N2V6</accession>
<keyword evidence="10" id="KW-1185">Reference proteome</keyword>
<dbReference type="PANTHER" id="PTHR13301">
    <property type="entry name" value="X-BOX TRANSCRIPTION FACTOR-RELATED"/>
    <property type="match status" value="1"/>
</dbReference>
<keyword evidence="2" id="KW-0328">Glycosyltransferase</keyword>
<name>A0A9N7N2V6_STRHE</name>
<reference evidence="9" key="1">
    <citation type="submission" date="2019-12" db="EMBL/GenBank/DDBJ databases">
        <authorList>
            <person name="Scholes J."/>
        </authorList>
    </citation>
    <scope>NUCLEOTIDE SEQUENCE</scope>
</reference>
<feature type="transmembrane region" description="Helical" evidence="8">
    <location>
        <begin position="195"/>
        <end position="212"/>
    </location>
</feature>
<feature type="transmembrane region" description="Helical" evidence="8">
    <location>
        <begin position="155"/>
        <end position="174"/>
    </location>
</feature>
<keyword evidence="7" id="KW-0961">Cell wall biogenesis/degradation</keyword>
<feature type="transmembrane region" description="Helical" evidence="8">
    <location>
        <begin position="286"/>
        <end position="308"/>
    </location>
</feature>
<evidence type="ECO:0000256" key="2">
    <source>
        <dbReference type="ARBA" id="ARBA00022676"/>
    </source>
</evidence>
<proteinExistence type="predicted"/>